<reference evidence="3" key="2">
    <citation type="submission" date="2023-06" db="EMBL/GenBank/DDBJ databases">
        <title>Long-read-based genome assembly of the green algal bacterivore Cymbomonas tetramitiformis.</title>
        <authorList>
            <person name="Gyaltshen Y."/>
            <person name="Rozenberg A."/>
            <person name="Paasch A."/>
            <person name="Burns J.A."/>
            <person name="Warring S."/>
            <person name="Larson R."/>
            <person name="Maurer-Alcala X."/>
            <person name="Dacks J."/>
            <person name="Kim E."/>
        </authorList>
    </citation>
    <scope>NUCLEOTIDE SEQUENCE</scope>
    <source>
        <strain evidence="3">PLY_AMNH</strain>
    </source>
</reference>
<evidence type="ECO:0000313" key="5">
    <source>
        <dbReference type="Proteomes" id="UP001190700"/>
    </source>
</evidence>
<feature type="domain" description="Arrestin C-terminal-like" evidence="2">
    <location>
        <begin position="148"/>
        <end position="299"/>
    </location>
</feature>
<evidence type="ECO:0000259" key="2">
    <source>
        <dbReference type="Pfam" id="PF02752"/>
    </source>
</evidence>
<dbReference type="PANTHER" id="PTHR11188">
    <property type="entry name" value="ARRESTIN DOMAIN CONTAINING PROTEIN"/>
    <property type="match status" value="1"/>
</dbReference>
<dbReference type="EMBL" id="LGRX02027167">
    <property type="protein sequence ID" value="KAK3249739.1"/>
    <property type="molecule type" value="Genomic_DNA"/>
</dbReference>
<dbReference type="EMBL" id="LGRX02027168">
    <property type="protein sequence ID" value="KAK3249737.1"/>
    <property type="molecule type" value="Genomic_DNA"/>
</dbReference>
<dbReference type="InterPro" id="IPR014752">
    <property type="entry name" value="Arrestin-like_C"/>
</dbReference>
<accession>A0AAE0C7C0</accession>
<dbReference type="SUPFAM" id="SSF81296">
    <property type="entry name" value="E set domains"/>
    <property type="match status" value="2"/>
</dbReference>
<protein>
    <recommendedName>
        <fullName evidence="2">Arrestin C-terminal-like domain-containing protein</fullName>
    </recommendedName>
</protein>
<sequence length="467" mass="49740">MGGTQSNQNHYSHAQLSISAEKAQYCNGEIMRGYVQLQVTGKLNCSDVTVSFQVFPNQEAQAGALYQFPFELAVPHDAPPSCHTGRGFSSAAIVYVLNVLLRRPGCTSFDVQQTVPIDVLGGPPAFTQDCGRYITDTQAVNYCCCFSQGQISLAGRLENGIYANGDAVTLSYEIKNESTAKVDWVSAAVHRGTRFSARGRHAHFGSECQHLLLVGSSSDTSGNTTPAIAAQPTDKGSAQGTAPPSGSTTVASAVQFPLQVVDDLPTVQSSTINISYYLSIRVKTPMCITDPSVSIPIYVKRRAPRMEYYETMIQDIFDEGGMPDPNRIAMLAPYAPQPGALSSPQAVAPQWLDTTGDGQIDSVGYDTTGDGRVDTLSPLEQHSATAPPISPAMGPSFGTQYPPQAQAHTQLVPPGYARHPTTLPPIAPALGPSAVNSGLDDFKFCSQCGTKQGKMDKFCGRCGAQTQ</sequence>
<evidence type="ECO:0000313" key="4">
    <source>
        <dbReference type="EMBL" id="KAK3249739.1"/>
    </source>
</evidence>
<dbReference type="Pfam" id="PF02752">
    <property type="entry name" value="Arrestin_C"/>
    <property type="match status" value="1"/>
</dbReference>
<name>A0AAE0C7C0_9CHLO</name>
<dbReference type="AlphaFoldDB" id="A0AAE0C7C0"/>
<gene>
    <name evidence="4" type="ORF">CYMTET_40847</name>
    <name evidence="3" type="ORF">CYMTET_40848</name>
</gene>
<organism evidence="3 5">
    <name type="scientific">Cymbomonas tetramitiformis</name>
    <dbReference type="NCBI Taxonomy" id="36881"/>
    <lineage>
        <taxon>Eukaryota</taxon>
        <taxon>Viridiplantae</taxon>
        <taxon>Chlorophyta</taxon>
        <taxon>Pyramimonadophyceae</taxon>
        <taxon>Pyramimonadales</taxon>
        <taxon>Pyramimonadaceae</taxon>
        <taxon>Cymbomonas</taxon>
    </lineage>
</organism>
<dbReference type="InterPro" id="IPR050357">
    <property type="entry name" value="Arrestin_domain-protein"/>
</dbReference>
<keyword evidence="5" id="KW-1185">Reference proteome</keyword>
<dbReference type="Gene3D" id="2.60.40.640">
    <property type="match status" value="2"/>
</dbReference>
<dbReference type="InterPro" id="IPR014756">
    <property type="entry name" value="Ig_E-set"/>
</dbReference>
<comment type="caution">
    <text evidence="3">The sequence shown here is derived from an EMBL/GenBank/DDBJ whole genome shotgun (WGS) entry which is preliminary data.</text>
</comment>
<dbReference type="GO" id="GO:0015031">
    <property type="term" value="P:protein transport"/>
    <property type="evidence" value="ECO:0007669"/>
    <property type="project" value="TreeGrafter"/>
</dbReference>
<dbReference type="Proteomes" id="UP001190700">
    <property type="component" value="Unassembled WGS sequence"/>
</dbReference>
<proteinExistence type="predicted"/>
<dbReference type="InterPro" id="IPR011022">
    <property type="entry name" value="Arrestin_C-like"/>
</dbReference>
<feature type="compositionally biased region" description="Polar residues" evidence="1">
    <location>
        <begin position="234"/>
        <end position="249"/>
    </location>
</feature>
<dbReference type="GO" id="GO:0005737">
    <property type="term" value="C:cytoplasm"/>
    <property type="evidence" value="ECO:0007669"/>
    <property type="project" value="TreeGrafter"/>
</dbReference>
<evidence type="ECO:0000313" key="3">
    <source>
        <dbReference type="EMBL" id="KAK3249737.1"/>
    </source>
</evidence>
<reference evidence="3 5" key="1">
    <citation type="journal article" date="2015" name="Genome Biol. Evol.">
        <title>Comparative Genomics of a Bacterivorous Green Alga Reveals Evolutionary Causalities and Consequences of Phago-Mixotrophic Mode of Nutrition.</title>
        <authorList>
            <person name="Burns J.A."/>
            <person name="Paasch A."/>
            <person name="Narechania A."/>
            <person name="Kim E."/>
        </authorList>
    </citation>
    <scope>NUCLEOTIDE SEQUENCE [LARGE SCALE GENOMIC DNA]</scope>
    <source>
        <strain evidence="3">PLY_AMNH</strain>
    </source>
</reference>
<feature type="region of interest" description="Disordered" evidence="1">
    <location>
        <begin position="222"/>
        <end position="249"/>
    </location>
</feature>
<dbReference type="PANTHER" id="PTHR11188:SF17">
    <property type="entry name" value="FI21816P1"/>
    <property type="match status" value="1"/>
</dbReference>
<evidence type="ECO:0000256" key="1">
    <source>
        <dbReference type="SAM" id="MobiDB-lite"/>
    </source>
</evidence>